<evidence type="ECO:0000313" key="3">
    <source>
        <dbReference type="Proteomes" id="UP000310108"/>
    </source>
</evidence>
<gene>
    <name evidence="2" type="ORF">CTA1_4458</name>
</gene>
<feature type="compositionally biased region" description="Low complexity" evidence="1">
    <location>
        <begin position="1"/>
        <end position="10"/>
    </location>
</feature>
<organism evidence="2 3">
    <name type="scientific">Colletotrichum tanaceti</name>
    <dbReference type="NCBI Taxonomy" id="1306861"/>
    <lineage>
        <taxon>Eukaryota</taxon>
        <taxon>Fungi</taxon>
        <taxon>Dikarya</taxon>
        <taxon>Ascomycota</taxon>
        <taxon>Pezizomycotina</taxon>
        <taxon>Sordariomycetes</taxon>
        <taxon>Hypocreomycetidae</taxon>
        <taxon>Glomerellales</taxon>
        <taxon>Glomerellaceae</taxon>
        <taxon>Colletotrichum</taxon>
        <taxon>Colletotrichum destructivum species complex</taxon>
    </lineage>
</organism>
<dbReference type="AlphaFoldDB" id="A0A4U6WZ11"/>
<sequence>MFHSKASLPNLKPPAPPNASASPPQRRNAGAGPLAEHLETQTARHMVPPETHLDCLHIYSEIPPDATKHASREQPKLPSQRHSNRT</sequence>
<proteinExistence type="predicted"/>
<accession>A0A4U6WZ11</accession>
<feature type="region of interest" description="Disordered" evidence="1">
    <location>
        <begin position="1"/>
        <end position="37"/>
    </location>
</feature>
<evidence type="ECO:0000256" key="1">
    <source>
        <dbReference type="SAM" id="MobiDB-lite"/>
    </source>
</evidence>
<comment type="caution">
    <text evidence="2">The sequence shown here is derived from an EMBL/GenBank/DDBJ whole genome shotgun (WGS) entry which is preliminary data.</text>
</comment>
<feature type="compositionally biased region" description="Basic and acidic residues" evidence="1">
    <location>
        <begin position="66"/>
        <end position="75"/>
    </location>
</feature>
<evidence type="ECO:0000313" key="2">
    <source>
        <dbReference type="EMBL" id="TKW48350.1"/>
    </source>
</evidence>
<protein>
    <submittedName>
        <fullName evidence="2">Uncharacterized protein</fullName>
    </submittedName>
</protein>
<feature type="region of interest" description="Disordered" evidence="1">
    <location>
        <begin position="64"/>
        <end position="86"/>
    </location>
</feature>
<name>A0A4U6WZ11_9PEZI</name>
<reference evidence="2 3" key="1">
    <citation type="journal article" date="2019" name="PLoS ONE">
        <title>Comparative genome analysis indicates high evolutionary potential of pathogenicity genes in Colletotrichum tanaceti.</title>
        <authorList>
            <person name="Lelwala R.V."/>
            <person name="Korhonen P.K."/>
            <person name="Young N.D."/>
            <person name="Scott J.B."/>
            <person name="Ades P.A."/>
            <person name="Gasser R.B."/>
            <person name="Taylor P.W.J."/>
        </authorList>
    </citation>
    <scope>NUCLEOTIDE SEQUENCE [LARGE SCALE GENOMIC DNA]</scope>
    <source>
        <strain evidence="2">BRIP57314</strain>
    </source>
</reference>
<keyword evidence="3" id="KW-1185">Reference proteome</keyword>
<dbReference type="EMBL" id="PJEX01001130">
    <property type="protein sequence ID" value="TKW48350.1"/>
    <property type="molecule type" value="Genomic_DNA"/>
</dbReference>
<dbReference type="Proteomes" id="UP000310108">
    <property type="component" value="Unassembled WGS sequence"/>
</dbReference>